<dbReference type="PANTHER" id="PTHR30348:SF4">
    <property type="entry name" value="DUF72 DOMAIN-CONTAINING PROTEIN"/>
    <property type="match status" value="1"/>
</dbReference>
<keyword evidence="2" id="KW-1185">Reference proteome</keyword>
<dbReference type="EMBL" id="CAJRAU010000002">
    <property type="protein sequence ID" value="CAG5068831.1"/>
    <property type="molecule type" value="Genomic_DNA"/>
</dbReference>
<evidence type="ECO:0000313" key="1">
    <source>
        <dbReference type="EMBL" id="CAG5068831.1"/>
    </source>
</evidence>
<dbReference type="InterPro" id="IPR036520">
    <property type="entry name" value="UPF0759_sf"/>
</dbReference>
<proteinExistence type="predicted"/>
<dbReference type="InterPro" id="IPR002763">
    <property type="entry name" value="DUF72"/>
</dbReference>
<reference evidence="1 2" key="1">
    <citation type="submission" date="2021-04" db="EMBL/GenBank/DDBJ databases">
        <authorList>
            <person name="Rodrigo-Torres L."/>
            <person name="Arahal R. D."/>
            <person name="Lucena T."/>
        </authorList>
    </citation>
    <scope>NUCLEOTIDE SEQUENCE [LARGE SCALE GENOMIC DNA]</scope>
    <source>
        <strain evidence="1 2">CECT 9623</strain>
    </source>
</reference>
<gene>
    <name evidence="1" type="ORF">DYBT9623_01563</name>
</gene>
<protein>
    <recommendedName>
        <fullName evidence="3">DUF72 domain-containing protein</fullName>
    </recommendedName>
</protein>
<comment type="caution">
    <text evidence="1">The sequence shown here is derived from an EMBL/GenBank/DDBJ whole genome shotgun (WGS) entry which is preliminary data.</text>
</comment>
<dbReference type="SUPFAM" id="SSF117396">
    <property type="entry name" value="TM1631-like"/>
    <property type="match status" value="1"/>
</dbReference>
<dbReference type="Proteomes" id="UP000679725">
    <property type="component" value="Unassembled WGS sequence"/>
</dbReference>
<accession>A0ABM8UMX5</accession>
<name>A0ABM8UMX5_9BACT</name>
<evidence type="ECO:0000313" key="2">
    <source>
        <dbReference type="Proteomes" id="UP000679725"/>
    </source>
</evidence>
<dbReference type="Pfam" id="PF01904">
    <property type="entry name" value="DUF72"/>
    <property type="match status" value="1"/>
</dbReference>
<dbReference type="PANTHER" id="PTHR30348">
    <property type="entry name" value="UNCHARACTERIZED PROTEIN YECE"/>
    <property type="match status" value="1"/>
</dbReference>
<dbReference type="RefSeq" id="WP_215232952.1">
    <property type="nucleotide sequence ID" value="NZ_CAJRAU010000002.1"/>
</dbReference>
<organism evidence="1 2">
    <name type="scientific">Dyadobacter linearis</name>
    <dbReference type="NCBI Taxonomy" id="2823330"/>
    <lineage>
        <taxon>Bacteria</taxon>
        <taxon>Pseudomonadati</taxon>
        <taxon>Bacteroidota</taxon>
        <taxon>Cytophagia</taxon>
        <taxon>Cytophagales</taxon>
        <taxon>Spirosomataceae</taxon>
        <taxon>Dyadobacter</taxon>
    </lineage>
</organism>
<evidence type="ECO:0008006" key="3">
    <source>
        <dbReference type="Google" id="ProtNLM"/>
    </source>
</evidence>
<dbReference type="Gene3D" id="3.20.20.410">
    <property type="entry name" value="Protein of unknown function UPF0759"/>
    <property type="match status" value="1"/>
</dbReference>
<sequence length="249" mass="29444">MEQQPHIHIGTSGWSYKHWAKIFYPPEVKSKDYLSYYSTQFQVSEINNSFYKIPKRETVQKWVESVPAHFLFCPKMSRYLSHLKKLNDPEEPLRRFFDVFDPFKDHLGPILIQLPAVVRFKEELVTAFFELLKQKYSDYRFAIEVRHESWFSGESIQLMKDFGVTLAIAESEAFPYHEEVTAKDIFVRFHGPKELYSSSYSEAAIQGYAEKFVHWRSQGHNIWAFYNNDVNGHAFRNAAMLQRFVDAMT</sequence>